<proteinExistence type="predicted"/>
<dbReference type="AlphaFoldDB" id="A0A238U9N3"/>
<dbReference type="EMBL" id="LT899436">
    <property type="protein sequence ID" value="SNR15765.1"/>
    <property type="molecule type" value="Genomic_DNA"/>
</dbReference>
<dbReference type="Proteomes" id="UP000215214">
    <property type="component" value="Chromosome TJEJU"/>
</dbReference>
<dbReference type="KEGG" id="tje:TJEJU_2062"/>
<accession>A0A238U9N3</accession>
<keyword evidence="1" id="KW-0472">Membrane</keyword>
<feature type="transmembrane region" description="Helical" evidence="1">
    <location>
        <begin position="237"/>
        <end position="258"/>
    </location>
</feature>
<dbReference type="RefSeq" id="WP_095071775.1">
    <property type="nucleotide sequence ID" value="NZ_LT899436.1"/>
</dbReference>
<gene>
    <name evidence="2" type="ORF">TJEJU_2062</name>
</gene>
<feature type="transmembrane region" description="Helical" evidence="1">
    <location>
        <begin position="153"/>
        <end position="172"/>
    </location>
</feature>
<feature type="transmembrane region" description="Helical" evidence="1">
    <location>
        <begin position="120"/>
        <end position="141"/>
    </location>
</feature>
<feature type="transmembrane region" description="Helical" evidence="1">
    <location>
        <begin position="18"/>
        <end position="39"/>
    </location>
</feature>
<evidence type="ECO:0000313" key="2">
    <source>
        <dbReference type="EMBL" id="SNR15765.1"/>
    </source>
</evidence>
<keyword evidence="1" id="KW-0812">Transmembrane</keyword>
<organism evidence="2 3">
    <name type="scientific">Tenacibaculum jejuense</name>
    <dbReference type="NCBI Taxonomy" id="584609"/>
    <lineage>
        <taxon>Bacteria</taxon>
        <taxon>Pseudomonadati</taxon>
        <taxon>Bacteroidota</taxon>
        <taxon>Flavobacteriia</taxon>
        <taxon>Flavobacteriales</taxon>
        <taxon>Flavobacteriaceae</taxon>
        <taxon>Tenacibaculum</taxon>
    </lineage>
</organism>
<dbReference type="OrthoDB" id="343560at2"/>
<feature type="transmembrane region" description="Helical" evidence="1">
    <location>
        <begin position="206"/>
        <end position="225"/>
    </location>
</feature>
<feature type="transmembrane region" description="Helical" evidence="1">
    <location>
        <begin position="83"/>
        <end position="100"/>
    </location>
</feature>
<evidence type="ECO:0000313" key="3">
    <source>
        <dbReference type="Proteomes" id="UP000215214"/>
    </source>
</evidence>
<feature type="transmembrane region" description="Helical" evidence="1">
    <location>
        <begin position="54"/>
        <end position="76"/>
    </location>
</feature>
<name>A0A238U9N3_9FLAO</name>
<keyword evidence="1" id="KW-1133">Transmembrane helix</keyword>
<keyword evidence="3" id="KW-1185">Reference proteome</keyword>
<sequence>MKKYITHVFSKVKKESPILYSIVLAHLIFAIVAIIGVFVDDRVLTGVNVWIKPLKFLISGAIYILTLGYFMTLYPFSKTKKNIINNIVSWTLLIETGIIVTQGIRGVKSHYNQSSLLDGLLFAAMGILVAINVLIMILFIFETIRLKLKVEKSVQWAILMGWIIIVAGSWVGGQMISQLAHNVGVADGGEGLPLVNWSTIAGDLRVAHFFGLHGLQIIPLFAFLLSKKWKTTDRNKIIVVTVFGLLYALWIAFTFYQAKQGLPFIRL</sequence>
<reference evidence="2 3" key="1">
    <citation type="submission" date="2017-07" db="EMBL/GenBank/DDBJ databases">
        <authorList>
            <person name="Sun Z.S."/>
            <person name="Albrecht U."/>
            <person name="Echele G."/>
            <person name="Lee C.C."/>
        </authorList>
    </citation>
    <scope>NUCLEOTIDE SEQUENCE [LARGE SCALE GENOMIC DNA]</scope>
    <source>
        <strain evidence="3">type strain: KCTC 22618</strain>
    </source>
</reference>
<evidence type="ECO:0000256" key="1">
    <source>
        <dbReference type="SAM" id="Phobius"/>
    </source>
</evidence>
<protein>
    <submittedName>
        <fullName evidence="2">Uncharacterized protein</fullName>
    </submittedName>
</protein>